<dbReference type="RefSeq" id="WP_310273352.1">
    <property type="nucleotide sequence ID" value="NZ_JAVDWR010000001.1"/>
</dbReference>
<evidence type="ECO:0000313" key="1">
    <source>
        <dbReference type="EMBL" id="MDR7119113.1"/>
    </source>
</evidence>
<sequence>MEQRTASELELYPPIVSLARAFIAEAFSTKVITPGVTTTDDVVWSIRQRFEL</sequence>
<proteinExistence type="predicted"/>
<dbReference type="Proteomes" id="UP001257909">
    <property type="component" value="Unassembled WGS sequence"/>
</dbReference>
<protein>
    <submittedName>
        <fullName evidence="1">Uncharacterized protein</fullName>
    </submittedName>
</protein>
<reference evidence="1 2" key="1">
    <citation type="submission" date="2023-07" db="EMBL/GenBank/DDBJ databases">
        <title>Sorghum-associated microbial communities from plants grown in Nebraska, USA.</title>
        <authorList>
            <person name="Schachtman D."/>
        </authorList>
    </citation>
    <scope>NUCLEOTIDE SEQUENCE [LARGE SCALE GENOMIC DNA]</scope>
    <source>
        <strain evidence="1 2">4138</strain>
    </source>
</reference>
<name>A0ABU1VTR6_9GAMM</name>
<organism evidence="1 2">
    <name type="scientific">Rheinheimera soli</name>
    <dbReference type="NCBI Taxonomy" id="443616"/>
    <lineage>
        <taxon>Bacteria</taxon>
        <taxon>Pseudomonadati</taxon>
        <taxon>Pseudomonadota</taxon>
        <taxon>Gammaproteobacteria</taxon>
        <taxon>Chromatiales</taxon>
        <taxon>Chromatiaceae</taxon>
        <taxon>Rheinheimera</taxon>
    </lineage>
</organism>
<comment type="caution">
    <text evidence="1">The sequence shown here is derived from an EMBL/GenBank/DDBJ whole genome shotgun (WGS) entry which is preliminary data.</text>
</comment>
<accession>A0ABU1VTR6</accession>
<gene>
    <name evidence="1" type="ORF">J2W69_000028</name>
</gene>
<keyword evidence="2" id="KW-1185">Reference proteome</keyword>
<dbReference type="EMBL" id="JAVDWR010000001">
    <property type="protein sequence ID" value="MDR7119113.1"/>
    <property type="molecule type" value="Genomic_DNA"/>
</dbReference>
<evidence type="ECO:0000313" key="2">
    <source>
        <dbReference type="Proteomes" id="UP001257909"/>
    </source>
</evidence>